<keyword evidence="1" id="KW-0472">Membrane</keyword>
<proteinExistence type="predicted"/>
<reference evidence="3 4" key="1">
    <citation type="submission" date="2018-06" db="EMBL/GenBank/DDBJ databases">
        <authorList>
            <consortium name="Pathogen Informatics"/>
            <person name="Doyle S."/>
        </authorList>
    </citation>
    <scope>NUCLEOTIDE SEQUENCE [LARGE SCALE GENOMIC DNA]</scope>
    <source>
        <strain evidence="3 4">NCTC13163</strain>
    </source>
</reference>
<feature type="signal peptide" evidence="2">
    <location>
        <begin position="1"/>
        <end position="23"/>
    </location>
</feature>
<accession>A0A377FTL2</accession>
<evidence type="ECO:0000313" key="4">
    <source>
        <dbReference type="Proteomes" id="UP000254060"/>
    </source>
</evidence>
<dbReference type="OrthoDB" id="2840682at2"/>
<keyword evidence="1" id="KW-0812">Transmembrane</keyword>
<keyword evidence="2" id="KW-0732">Signal</keyword>
<protein>
    <recommendedName>
        <fullName evidence="5">Gram-positive cocci surface proteins LPxTG domain-containing protein</fullName>
    </recommendedName>
</protein>
<sequence>MFRHLTTFTLAGLFTLGTTSAIAAPTERSAEQFAETHFESIVLDHIEGDDPSNYHLTESRTISFGPLHEVMMAAQSCYSPDDACTFVSSKEYVSAVLQDGEARNVIGTYEQEPGVFAFSTLGYGDELAIALADVSGTLVHSARENAWFDYDGETLTTLTTDAKRFIDGDTIAIEMYQKLLVETRSNVQGSAEDGLVGGAGKAQTTESTSYRMLGLALLAGLPLGYLLYRRRWKR</sequence>
<dbReference type="STRING" id="1397694.GCA_000702585_02027"/>
<evidence type="ECO:0000256" key="1">
    <source>
        <dbReference type="SAM" id="Phobius"/>
    </source>
</evidence>
<feature type="chain" id="PRO_5016936975" description="Gram-positive cocci surface proteins LPxTG domain-containing protein" evidence="2">
    <location>
        <begin position="24"/>
        <end position="234"/>
    </location>
</feature>
<dbReference type="RefSeq" id="WP_029335051.1">
    <property type="nucleotide sequence ID" value="NZ_UGGP01000001.1"/>
</dbReference>
<dbReference type="EMBL" id="UGGP01000001">
    <property type="protein sequence ID" value="STO08161.1"/>
    <property type="molecule type" value="Genomic_DNA"/>
</dbReference>
<dbReference type="AlphaFoldDB" id="A0A377FTL2"/>
<dbReference type="Proteomes" id="UP000254060">
    <property type="component" value="Unassembled WGS sequence"/>
</dbReference>
<evidence type="ECO:0008006" key="5">
    <source>
        <dbReference type="Google" id="ProtNLM"/>
    </source>
</evidence>
<evidence type="ECO:0000313" key="3">
    <source>
        <dbReference type="EMBL" id="STO08161.1"/>
    </source>
</evidence>
<evidence type="ECO:0000256" key="2">
    <source>
        <dbReference type="SAM" id="SignalP"/>
    </source>
</evidence>
<name>A0A377FTL2_9BACL</name>
<organism evidence="3 4">
    <name type="scientific">Exiguobacterium aurantiacum</name>
    <dbReference type="NCBI Taxonomy" id="33987"/>
    <lineage>
        <taxon>Bacteria</taxon>
        <taxon>Bacillati</taxon>
        <taxon>Bacillota</taxon>
        <taxon>Bacilli</taxon>
        <taxon>Bacillales</taxon>
        <taxon>Bacillales Family XII. Incertae Sedis</taxon>
        <taxon>Exiguobacterium</taxon>
    </lineage>
</organism>
<gene>
    <name evidence="3" type="ORF">NCTC13163_01530</name>
</gene>
<keyword evidence="1" id="KW-1133">Transmembrane helix</keyword>
<feature type="transmembrane region" description="Helical" evidence="1">
    <location>
        <begin position="210"/>
        <end position="228"/>
    </location>
</feature>